<protein>
    <submittedName>
        <fullName evidence="2">Uncharacterized protein</fullName>
    </submittedName>
</protein>
<organism evidence="2">
    <name type="scientific">Tanacetum cinerariifolium</name>
    <name type="common">Dalmatian daisy</name>
    <name type="synonym">Chrysanthemum cinerariifolium</name>
    <dbReference type="NCBI Taxonomy" id="118510"/>
    <lineage>
        <taxon>Eukaryota</taxon>
        <taxon>Viridiplantae</taxon>
        <taxon>Streptophyta</taxon>
        <taxon>Embryophyta</taxon>
        <taxon>Tracheophyta</taxon>
        <taxon>Spermatophyta</taxon>
        <taxon>Magnoliopsida</taxon>
        <taxon>eudicotyledons</taxon>
        <taxon>Gunneridae</taxon>
        <taxon>Pentapetalae</taxon>
        <taxon>asterids</taxon>
        <taxon>campanulids</taxon>
        <taxon>Asterales</taxon>
        <taxon>Asteraceae</taxon>
        <taxon>Asteroideae</taxon>
        <taxon>Anthemideae</taxon>
        <taxon>Anthemidinae</taxon>
        <taxon>Tanacetum</taxon>
    </lineage>
</organism>
<comment type="caution">
    <text evidence="2">The sequence shown here is derived from an EMBL/GenBank/DDBJ whole genome shotgun (WGS) entry which is preliminary data.</text>
</comment>
<dbReference type="AlphaFoldDB" id="A0A699QWQ2"/>
<feature type="compositionally biased region" description="Acidic residues" evidence="1">
    <location>
        <begin position="106"/>
        <end position="136"/>
    </location>
</feature>
<name>A0A699QWQ2_TANCI</name>
<feature type="non-terminal residue" evidence="2">
    <location>
        <position position="1"/>
    </location>
</feature>
<feature type="region of interest" description="Disordered" evidence="1">
    <location>
        <begin position="1"/>
        <end position="29"/>
    </location>
</feature>
<proteinExistence type="predicted"/>
<gene>
    <name evidence="2" type="ORF">Tci_849845</name>
</gene>
<evidence type="ECO:0000256" key="1">
    <source>
        <dbReference type="SAM" id="MobiDB-lite"/>
    </source>
</evidence>
<evidence type="ECO:0000313" key="2">
    <source>
        <dbReference type="EMBL" id="GFC77875.1"/>
    </source>
</evidence>
<feature type="region of interest" description="Disordered" evidence="1">
    <location>
        <begin position="70"/>
        <end position="136"/>
    </location>
</feature>
<accession>A0A699QWQ2</accession>
<sequence length="136" mass="15483">RVFWGANEELPDGESQTPPTPHDEDEHEPIFIQPHDLDFVPEPIHPEYIPLEDEHILLAEEEPLLLVVSPTEESPGYVAESDHKEDPKEYEDDETEYGTINYPMNEGDDGDDDDGDSSGDDTDNEDKDEEDEEEDT</sequence>
<dbReference type="EMBL" id="BKCJ011063030">
    <property type="protein sequence ID" value="GFC77875.1"/>
    <property type="molecule type" value="Genomic_DNA"/>
</dbReference>
<reference evidence="2" key="1">
    <citation type="journal article" date="2019" name="Sci. Rep.">
        <title>Draft genome of Tanacetum cinerariifolium, the natural source of mosquito coil.</title>
        <authorList>
            <person name="Yamashiro T."/>
            <person name="Shiraishi A."/>
            <person name="Satake H."/>
            <person name="Nakayama K."/>
        </authorList>
    </citation>
    <scope>NUCLEOTIDE SEQUENCE</scope>
</reference>